<evidence type="ECO:0000256" key="3">
    <source>
        <dbReference type="ARBA" id="ARBA00022475"/>
    </source>
</evidence>
<evidence type="ECO:0000256" key="2">
    <source>
        <dbReference type="ARBA" id="ARBA00010617"/>
    </source>
</evidence>
<dbReference type="SMART" id="SM00112">
    <property type="entry name" value="CA"/>
    <property type="match status" value="4"/>
</dbReference>
<dbReference type="PANTHER" id="PTHR24025">
    <property type="entry name" value="DESMOGLEIN FAMILY MEMBER"/>
    <property type="match status" value="1"/>
</dbReference>
<dbReference type="GO" id="GO:0005886">
    <property type="term" value="C:plasma membrane"/>
    <property type="evidence" value="ECO:0007669"/>
    <property type="project" value="UniProtKB-SubCell"/>
</dbReference>
<dbReference type="InterPro" id="IPR015919">
    <property type="entry name" value="Cadherin-like_sf"/>
</dbReference>
<dbReference type="PANTHER" id="PTHR24025:SF31">
    <property type="entry name" value="NEURAL-CADHERIN"/>
    <property type="match status" value="1"/>
</dbReference>
<evidence type="ECO:0000256" key="5">
    <source>
        <dbReference type="ARBA" id="ARBA00022723"/>
    </source>
</evidence>
<accession>A0A8J6LAR5</accession>
<dbReference type="PROSITE" id="PS00086">
    <property type="entry name" value="CYTOCHROME_P450"/>
    <property type="match status" value="1"/>
</dbReference>
<feature type="domain" description="Cadherin" evidence="19">
    <location>
        <begin position="132"/>
        <end position="244"/>
    </location>
</feature>
<dbReference type="GO" id="GO:0020037">
    <property type="term" value="F:heme binding"/>
    <property type="evidence" value="ECO:0007669"/>
    <property type="project" value="InterPro"/>
</dbReference>
<keyword evidence="12 17" id="KW-0472">Membrane</keyword>
<evidence type="ECO:0000256" key="1">
    <source>
        <dbReference type="ARBA" id="ARBA00004251"/>
    </source>
</evidence>
<feature type="compositionally biased region" description="Basic residues" evidence="16">
    <location>
        <begin position="1031"/>
        <end position="1044"/>
    </location>
</feature>
<dbReference type="InterPro" id="IPR002126">
    <property type="entry name" value="Cadherin-like_dom"/>
</dbReference>
<dbReference type="InterPro" id="IPR050971">
    <property type="entry name" value="Cadherin-domain_protein"/>
</dbReference>
<dbReference type="FunFam" id="2.60.40.60:FF:000289">
    <property type="entry name" value="cadherin-86C isoform X2"/>
    <property type="match status" value="1"/>
</dbReference>
<dbReference type="Pfam" id="PF00067">
    <property type="entry name" value="p450"/>
    <property type="match status" value="1"/>
</dbReference>
<evidence type="ECO:0000259" key="19">
    <source>
        <dbReference type="PROSITE" id="PS50268"/>
    </source>
</evidence>
<keyword evidence="8 15" id="KW-0106">Calcium</keyword>
<dbReference type="GO" id="GO:0005911">
    <property type="term" value="C:cell-cell junction"/>
    <property type="evidence" value="ECO:0007669"/>
    <property type="project" value="TreeGrafter"/>
</dbReference>
<evidence type="ECO:0000256" key="14">
    <source>
        <dbReference type="PIRSR" id="PIRSR602401-1"/>
    </source>
</evidence>
<dbReference type="CDD" id="cd11304">
    <property type="entry name" value="Cadherin_repeat"/>
    <property type="match status" value="4"/>
</dbReference>
<feature type="compositionally biased region" description="Basic residues" evidence="16">
    <location>
        <begin position="1175"/>
        <end position="1187"/>
    </location>
</feature>
<feature type="compositionally biased region" description="Low complexity" evidence="16">
    <location>
        <begin position="990"/>
        <end position="1001"/>
    </location>
</feature>
<feature type="chain" id="PRO_5035206599" description="Cadherin domain-containing protein" evidence="18">
    <location>
        <begin position="19"/>
        <end position="1802"/>
    </location>
</feature>
<keyword evidence="10 17" id="KW-1133">Transmembrane helix</keyword>
<evidence type="ECO:0000256" key="11">
    <source>
        <dbReference type="ARBA" id="ARBA00023033"/>
    </source>
</evidence>
<reference evidence="20" key="1">
    <citation type="journal article" date="2020" name="J Insects Food Feed">
        <title>The yellow mealworm (Tenebrio molitor) genome: a resource for the emerging insects as food and feed industry.</title>
        <authorList>
            <person name="Eriksson T."/>
            <person name="Andere A."/>
            <person name="Kelstrup H."/>
            <person name="Emery V."/>
            <person name="Picard C."/>
        </authorList>
    </citation>
    <scope>NUCLEOTIDE SEQUENCE</scope>
    <source>
        <strain evidence="20">Stoneville</strain>
        <tissue evidence="20">Whole head</tissue>
    </source>
</reference>
<dbReference type="GO" id="GO:0007156">
    <property type="term" value="P:homophilic cell adhesion via plasma membrane adhesion molecules"/>
    <property type="evidence" value="ECO:0007669"/>
    <property type="project" value="InterPro"/>
</dbReference>
<feature type="compositionally biased region" description="Acidic residues" evidence="16">
    <location>
        <begin position="1017"/>
        <end position="1026"/>
    </location>
</feature>
<name>A0A8J6LAR5_TENMO</name>
<dbReference type="SUPFAM" id="SSF48264">
    <property type="entry name" value="Cytochrome P450"/>
    <property type="match status" value="1"/>
</dbReference>
<evidence type="ECO:0000256" key="12">
    <source>
        <dbReference type="ARBA" id="ARBA00023136"/>
    </source>
</evidence>
<evidence type="ECO:0000256" key="9">
    <source>
        <dbReference type="ARBA" id="ARBA00022889"/>
    </source>
</evidence>
<evidence type="ECO:0000256" key="10">
    <source>
        <dbReference type="ARBA" id="ARBA00022989"/>
    </source>
</evidence>
<feature type="domain" description="Cadherin" evidence="19">
    <location>
        <begin position="362"/>
        <end position="471"/>
    </location>
</feature>
<keyword evidence="5 14" id="KW-0479">Metal-binding</keyword>
<dbReference type="InterPro" id="IPR002401">
    <property type="entry name" value="Cyt_P450_E_grp-I"/>
</dbReference>
<dbReference type="SUPFAM" id="SSF49313">
    <property type="entry name" value="Cadherin-like"/>
    <property type="match status" value="5"/>
</dbReference>
<keyword evidence="13" id="KW-0325">Glycoprotein</keyword>
<evidence type="ECO:0000256" key="8">
    <source>
        <dbReference type="ARBA" id="ARBA00022837"/>
    </source>
</evidence>
<evidence type="ECO:0000256" key="15">
    <source>
        <dbReference type="PROSITE-ProRule" id="PRU00043"/>
    </source>
</evidence>
<evidence type="ECO:0000256" key="18">
    <source>
        <dbReference type="SAM" id="SignalP"/>
    </source>
</evidence>
<feature type="domain" description="Cadherin" evidence="19">
    <location>
        <begin position="245"/>
        <end position="361"/>
    </location>
</feature>
<dbReference type="PRINTS" id="PR00205">
    <property type="entry name" value="CADHERIN"/>
</dbReference>
<feature type="compositionally biased region" description="Basic and acidic residues" evidence="16">
    <location>
        <begin position="1199"/>
        <end position="1222"/>
    </location>
</feature>
<feature type="compositionally biased region" description="Basic and acidic residues" evidence="16">
    <location>
        <begin position="1067"/>
        <end position="1081"/>
    </location>
</feature>
<evidence type="ECO:0000256" key="17">
    <source>
        <dbReference type="SAM" id="Phobius"/>
    </source>
</evidence>
<comment type="cofactor">
    <cofactor evidence="14">
        <name>heme</name>
        <dbReference type="ChEBI" id="CHEBI:30413"/>
    </cofactor>
</comment>
<dbReference type="Pfam" id="PF00028">
    <property type="entry name" value="Cadherin"/>
    <property type="match status" value="1"/>
</dbReference>
<protein>
    <recommendedName>
        <fullName evidence="19">Cadherin domain-containing protein</fullName>
    </recommendedName>
</protein>
<comment type="caution">
    <text evidence="20">The sequence shown here is derived from an EMBL/GenBank/DDBJ whole genome shotgun (WGS) entry which is preliminary data.</text>
</comment>
<dbReference type="GO" id="GO:0009653">
    <property type="term" value="P:anatomical structure morphogenesis"/>
    <property type="evidence" value="ECO:0007669"/>
    <property type="project" value="UniProtKB-ARBA"/>
</dbReference>
<keyword evidence="21" id="KW-1185">Reference proteome</keyword>
<feature type="region of interest" description="Disordered" evidence="16">
    <location>
        <begin position="984"/>
        <end position="1243"/>
    </location>
</feature>
<dbReference type="GO" id="GO:0005509">
    <property type="term" value="F:calcium ion binding"/>
    <property type="evidence" value="ECO:0007669"/>
    <property type="project" value="UniProtKB-UniRule"/>
</dbReference>
<feature type="compositionally biased region" description="Basic and acidic residues" evidence="16">
    <location>
        <begin position="1129"/>
        <end position="1150"/>
    </location>
</feature>
<dbReference type="Gene3D" id="1.10.630.10">
    <property type="entry name" value="Cytochrome P450"/>
    <property type="match status" value="1"/>
</dbReference>
<evidence type="ECO:0000313" key="21">
    <source>
        <dbReference type="Proteomes" id="UP000719412"/>
    </source>
</evidence>
<evidence type="ECO:0000256" key="7">
    <source>
        <dbReference type="ARBA" id="ARBA00022737"/>
    </source>
</evidence>
<proteinExistence type="inferred from homology"/>
<dbReference type="EMBL" id="JABDTM020025355">
    <property type="protein sequence ID" value="KAH0813367.1"/>
    <property type="molecule type" value="Genomic_DNA"/>
</dbReference>
<keyword evidence="6 18" id="KW-0732">Signal</keyword>
<dbReference type="GO" id="GO:0004497">
    <property type="term" value="F:monooxygenase activity"/>
    <property type="evidence" value="ECO:0007669"/>
    <property type="project" value="UniProtKB-KW"/>
</dbReference>
<dbReference type="GO" id="GO:0060429">
    <property type="term" value="P:epithelium development"/>
    <property type="evidence" value="ECO:0007669"/>
    <property type="project" value="UniProtKB-ARBA"/>
</dbReference>
<dbReference type="GO" id="GO:0016705">
    <property type="term" value="F:oxidoreductase activity, acting on paired donors, with incorporation or reduction of molecular oxygen"/>
    <property type="evidence" value="ECO:0007669"/>
    <property type="project" value="InterPro"/>
</dbReference>
<evidence type="ECO:0000313" key="20">
    <source>
        <dbReference type="EMBL" id="KAH0813367.1"/>
    </source>
</evidence>
<dbReference type="PROSITE" id="PS50268">
    <property type="entry name" value="CADHERIN_2"/>
    <property type="match status" value="4"/>
</dbReference>
<reference evidence="20" key="2">
    <citation type="submission" date="2021-08" db="EMBL/GenBank/DDBJ databases">
        <authorList>
            <person name="Eriksson T."/>
        </authorList>
    </citation>
    <scope>NUCLEOTIDE SEQUENCE</scope>
    <source>
        <strain evidence="20">Stoneville</strain>
        <tissue evidence="20">Whole head</tissue>
    </source>
</reference>
<feature type="binding site" description="axial binding residue" evidence="14">
    <location>
        <position position="1751"/>
    </location>
    <ligand>
        <name>heme</name>
        <dbReference type="ChEBI" id="CHEBI:30413"/>
    </ligand>
    <ligandPart>
        <name>Fe</name>
        <dbReference type="ChEBI" id="CHEBI:18248"/>
    </ligandPart>
</feature>
<keyword evidence="14" id="KW-0408">Iron</keyword>
<dbReference type="Gene3D" id="2.60.40.60">
    <property type="entry name" value="Cadherins"/>
    <property type="match status" value="5"/>
</dbReference>
<keyword evidence="14" id="KW-0349">Heme</keyword>
<keyword evidence="7" id="KW-0677">Repeat</keyword>
<dbReference type="GO" id="GO:0005506">
    <property type="term" value="F:iron ion binding"/>
    <property type="evidence" value="ECO:0007669"/>
    <property type="project" value="InterPro"/>
</dbReference>
<organism evidence="20 21">
    <name type="scientific">Tenebrio molitor</name>
    <name type="common">Yellow mealworm beetle</name>
    <dbReference type="NCBI Taxonomy" id="7067"/>
    <lineage>
        <taxon>Eukaryota</taxon>
        <taxon>Metazoa</taxon>
        <taxon>Ecdysozoa</taxon>
        <taxon>Arthropoda</taxon>
        <taxon>Hexapoda</taxon>
        <taxon>Insecta</taxon>
        <taxon>Pterygota</taxon>
        <taxon>Neoptera</taxon>
        <taxon>Endopterygota</taxon>
        <taxon>Coleoptera</taxon>
        <taxon>Polyphaga</taxon>
        <taxon>Cucujiformia</taxon>
        <taxon>Tenebrionidae</taxon>
        <taxon>Tenebrio</taxon>
    </lineage>
</organism>
<feature type="transmembrane region" description="Helical" evidence="17">
    <location>
        <begin position="1324"/>
        <end position="1345"/>
    </location>
</feature>
<feature type="transmembrane region" description="Helical" evidence="17">
    <location>
        <begin position="773"/>
        <end position="804"/>
    </location>
</feature>
<comment type="similarity">
    <text evidence="2">Belongs to the cytochrome P450 family.</text>
</comment>
<dbReference type="CDD" id="cd11054">
    <property type="entry name" value="CYP24A1-like"/>
    <property type="match status" value="1"/>
</dbReference>
<keyword evidence="9" id="KW-0130">Cell adhesion</keyword>
<sequence>MGCTPTWLVLLWVPLAAALPEFDSTALLQGVLIPADAAVGSIIYRLRAHDPTFDYPLVFTLDQDPTTVSVDSLNCTRLNSICQANVVLRRRLEADRFYDFSVIVRNQRGESATLKCSFRATNATTPINDIFPGAPTLLMVSENARRNTELGAITAKGNPNRTDGVLLELWGAPQFGLYQRLITNRDAQATVVLLGSLDYETRTVHHLTILANDPWTNMNEDTRNVATWPLLVAVLDEQDTPPVFTLAPPTTSLSPTLLPGDVVLRIHAEDGDRGKPRDIRYGLVPEGNPFTTFFNISEDTGELHLVRPLNEILAISHSGQPILLTVIAEEVRTDPQEPPAQSSTVSLALIPPGVRPGTPIFGANEYNTLLDENSPIGTPLELPQAEIVAQPGNVVTLNLVGNNGTFDITPSVVEGQSKFEIRVHDPKLLDYEARHSVECYIVAREVGTGNFTAQARLEVLLNDVNDNAPQFTQNEYRGAVQEGAPIGTTVVRVEATDVDREPGSKIKYTRLTGSGSEYFEVDPASGVVTVANSAGLDAEKTPIMTLFSEAVDEDGKGRTSTATVIVTLLDMNDEAPQFDKSVYEFILNPDKNAFTTKAFIKAVDKDITKPNNEVHYELIKPVENLHLNERSGELVVTRTWRESRIVIAAARAWDGGIPTLSSECEIRIYPPDGHSRRMVFIVPGKNPDLESLRKKLSTLTGARITINEVRPYSGSEPGATDVSRGLTSDKSVVVVTATYSDDSVVDVNTVYQVFDERRSTAVTKTASKNGGNLLWLLILLIVLALLLALMLILCCICQGCPLYVPPKRRKVVSAEIRKVVRGSGIGRESKSVQVAEWFGRREAWSPEHVMIDNEAESLQRHEQERGSDRTEARRTIHRQLQREPSRDQLYIREGNTDILRLVTRGNDAVRSEQAYYITDSGKDILMRRFIDQQQAEAVKQIHLPNAVTKLQTEHELLEASLRQQNALLRQILLERERDLRLETQSLPAGTQTDQDQETQTEPLFLRPPRRKVRSDNDASEGSDDELAVMRARARRRRTHLRRIKTPIQEESEIESVEKPKSNTSAKPRVEIKQTRTSELRQKKASAVKSRANIRKEVLREISASLDQSDSEEEKIRRVEYFSEDSLEEISPRSEKTTDSSRQRYHSESDLRAPSPSQVREVKSQSQTDLSETRRNPKPKKKQQKRTARYMEWYNKNAKAKTEAKSSQRSTSKEDKPATEAVKKTASRLLQETESSARKKVEKNKHPLIQHSEHRFEARYPVGRKPEDDKDTDSGIALTRLPIAEKKSVFTIAYDDMHTRQLRPDMSAPKTRRTHTFPLQMLEDVVQSVDAIVIAVVAIFFLFLGYRPPWWLRTHSDCTKGVRSVPGPYSLPGVGTTWVFCLGVRTLSRLHEYYDDLHARYGPVAKEECLGNVPVVHLFDKRDIVEVLKNGGKYPLRPPAEAIACYRRSRPDRYASTGLVNEQGESWQSLRTCLTPALTSSKTISDFLPEVQQIASDWCNLLRQSRDHECKVSNLGDIADRLGLEITCALVLGRRMGFLLPGGESAIGKSLAEAVRQHFLATRDTYFGLPFWKLFATPAYRRLVKSEQAIYELAVELIRSADDSTKDSAVFRSVLKAEIDEREKVAAIIDFISAGIHTMKNSLLFLLYLVGEHPRVQGKIVEDGAYAKACLTESFRLYPTANALARILDKDTELGGYRLKGGTVVVCHNGIACRDEKNFTDPDKFQPERWLEKTQTSASLILSPFGAGKRICPGKRFIEQILPIVLTHTVQSFEIVAKDKLELQFEFLLTPKGDMAMGFKDRV</sequence>
<gene>
    <name evidence="20" type="ORF">GEV33_009424</name>
</gene>
<evidence type="ECO:0000256" key="6">
    <source>
        <dbReference type="ARBA" id="ARBA00022729"/>
    </source>
</evidence>
<evidence type="ECO:0000256" key="16">
    <source>
        <dbReference type="SAM" id="MobiDB-lite"/>
    </source>
</evidence>
<dbReference type="InterPro" id="IPR017972">
    <property type="entry name" value="Cyt_P450_CS"/>
</dbReference>
<dbReference type="FunFam" id="2.60.40.60:FF:000020">
    <property type="entry name" value="Dachsous cadherin-related 1b"/>
    <property type="match status" value="1"/>
</dbReference>
<evidence type="ECO:0000256" key="4">
    <source>
        <dbReference type="ARBA" id="ARBA00022692"/>
    </source>
</evidence>
<comment type="subcellular location">
    <subcellularLocation>
        <location evidence="1">Cell membrane</location>
        <topology evidence="1">Single-pass type I membrane protein</topology>
    </subcellularLocation>
</comment>
<feature type="domain" description="Cadherin" evidence="19">
    <location>
        <begin position="472"/>
        <end position="578"/>
    </location>
</feature>
<dbReference type="InterPro" id="IPR001128">
    <property type="entry name" value="Cyt_P450"/>
</dbReference>
<dbReference type="PRINTS" id="PR00463">
    <property type="entry name" value="EP450I"/>
</dbReference>
<evidence type="ECO:0000256" key="13">
    <source>
        <dbReference type="ARBA" id="ARBA00023180"/>
    </source>
</evidence>
<keyword evidence="3" id="KW-1003">Cell membrane</keyword>
<dbReference type="Proteomes" id="UP000719412">
    <property type="component" value="Unassembled WGS sequence"/>
</dbReference>
<keyword evidence="11" id="KW-0560">Oxidoreductase</keyword>
<keyword evidence="4 17" id="KW-0812">Transmembrane</keyword>
<keyword evidence="11" id="KW-0503">Monooxygenase</keyword>
<dbReference type="InterPro" id="IPR036396">
    <property type="entry name" value="Cyt_P450_sf"/>
</dbReference>
<feature type="signal peptide" evidence="18">
    <location>
        <begin position="1"/>
        <end position="18"/>
    </location>
</feature>